<dbReference type="Gene3D" id="1.10.3730.20">
    <property type="match status" value="1"/>
</dbReference>
<proteinExistence type="predicted"/>
<gene>
    <name evidence="2" type="ORF">Aple_032460</name>
</gene>
<evidence type="ECO:0000313" key="2">
    <source>
        <dbReference type="EMBL" id="GES20350.1"/>
    </source>
</evidence>
<name>A0A5M3XH72_9ACTN</name>
<dbReference type="PANTHER" id="PTHR40761:SF1">
    <property type="entry name" value="CONSERVED INTEGRAL MEMBRANE ALANINE VALINE AND LEUCINE RICH PROTEIN-RELATED"/>
    <property type="match status" value="1"/>
</dbReference>
<accession>A0A5M3XH72</accession>
<evidence type="ECO:0000313" key="3">
    <source>
        <dbReference type="Proteomes" id="UP000377595"/>
    </source>
</evidence>
<evidence type="ECO:0008006" key="4">
    <source>
        <dbReference type="Google" id="ProtNLM"/>
    </source>
</evidence>
<feature type="transmembrane region" description="Helical" evidence="1">
    <location>
        <begin position="47"/>
        <end position="80"/>
    </location>
</feature>
<feature type="transmembrane region" description="Helical" evidence="1">
    <location>
        <begin position="161"/>
        <end position="178"/>
    </location>
</feature>
<organism evidence="2 3">
    <name type="scientific">Acrocarpospora pleiomorpha</name>
    <dbReference type="NCBI Taxonomy" id="90975"/>
    <lineage>
        <taxon>Bacteria</taxon>
        <taxon>Bacillati</taxon>
        <taxon>Actinomycetota</taxon>
        <taxon>Actinomycetes</taxon>
        <taxon>Streptosporangiales</taxon>
        <taxon>Streptosporangiaceae</taxon>
        <taxon>Acrocarpospora</taxon>
    </lineage>
</organism>
<reference evidence="2 3" key="1">
    <citation type="submission" date="2019-10" db="EMBL/GenBank/DDBJ databases">
        <title>Whole genome shotgun sequence of Acrocarpospora pleiomorpha NBRC 16267.</title>
        <authorList>
            <person name="Ichikawa N."/>
            <person name="Kimura A."/>
            <person name="Kitahashi Y."/>
            <person name="Komaki H."/>
            <person name="Oguchi A."/>
        </authorList>
    </citation>
    <scope>NUCLEOTIDE SEQUENCE [LARGE SCALE GENOMIC DNA]</scope>
    <source>
        <strain evidence="2 3">NBRC 16267</strain>
    </source>
</reference>
<feature type="transmembrane region" description="Helical" evidence="1">
    <location>
        <begin position="101"/>
        <end position="121"/>
    </location>
</feature>
<keyword evidence="1" id="KW-1133">Transmembrane helix</keyword>
<feature type="transmembrane region" description="Helical" evidence="1">
    <location>
        <begin position="133"/>
        <end position="154"/>
    </location>
</feature>
<keyword evidence="1" id="KW-0472">Membrane</keyword>
<keyword evidence="3" id="KW-1185">Reference proteome</keyword>
<keyword evidence="1" id="KW-0812">Transmembrane</keyword>
<protein>
    <recommendedName>
        <fullName evidence="4">Integral membrane protein</fullName>
    </recommendedName>
</protein>
<dbReference type="AlphaFoldDB" id="A0A5M3XH72"/>
<dbReference type="Proteomes" id="UP000377595">
    <property type="component" value="Unassembled WGS sequence"/>
</dbReference>
<evidence type="ECO:0000256" key="1">
    <source>
        <dbReference type="SAM" id="Phobius"/>
    </source>
</evidence>
<sequence>MISVMLALLAAVSNAVASVLQRRAARAVPARKAFRFALILALVRDRIWLGGIAAMIAAFVLQAAALATGALAIVQPVLTIELPITVLILSRAFGVALDRRSWLAVGTMMLGITVLLVSAAPTPGDRVPTASEWALATIVTGCAIAGLVLAGRLATGLARPAALGVAAGMGFAFTAAFIKQSTSILSQDPSALARSWPPYAMVAAGLFSVFLLENALQSGPLVASQPALTISDPVAGMLYGALMFGEDIRAGAWILPEVLGVVLIIRGSFLLARSPPARAAHPARR</sequence>
<dbReference type="EMBL" id="BLAF01000016">
    <property type="protein sequence ID" value="GES20350.1"/>
    <property type="molecule type" value="Genomic_DNA"/>
</dbReference>
<comment type="caution">
    <text evidence="2">The sequence shown here is derived from an EMBL/GenBank/DDBJ whole genome shotgun (WGS) entry which is preliminary data.</text>
</comment>
<dbReference type="PANTHER" id="PTHR40761">
    <property type="entry name" value="CONSERVED INTEGRAL MEMBRANE ALANINE VALINE AND LEUCINE RICH PROTEIN-RELATED"/>
    <property type="match status" value="1"/>
</dbReference>
<dbReference type="OrthoDB" id="3822427at2"/>
<feature type="transmembrane region" description="Helical" evidence="1">
    <location>
        <begin position="251"/>
        <end position="272"/>
    </location>
</feature>
<dbReference type="NCBIfam" id="NF038012">
    <property type="entry name" value="DMT_1"/>
    <property type="match status" value="1"/>
</dbReference>